<proteinExistence type="predicted"/>
<dbReference type="OrthoDB" id="120680at2759"/>
<evidence type="ECO:0000313" key="1">
    <source>
        <dbReference type="EMBL" id="OWY96331.1"/>
    </source>
</evidence>
<dbReference type="AlphaFoldDB" id="A0A225UTT7"/>
<keyword evidence="2" id="KW-1185">Reference proteome</keyword>
<comment type="caution">
    <text evidence="1">The sequence shown here is derived from an EMBL/GenBank/DDBJ whole genome shotgun (WGS) entry which is preliminary data.</text>
</comment>
<reference evidence="2" key="1">
    <citation type="submission" date="2017-03" db="EMBL/GenBank/DDBJ databases">
        <title>Phytopthora megakarya and P. palmivora, two closely related causual agents of cacao black pod achieved similar genome size and gene model numbers by different mechanisms.</title>
        <authorList>
            <person name="Ali S."/>
            <person name="Shao J."/>
            <person name="Larry D.J."/>
            <person name="Kronmiller B."/>
            <person name="Shen D."/>
            <person name="Strem M.D."/>
            <person name="Melnick R.L."/>
            <person name="Guiltinan M.J."/>
            <person name="Tyler B.M."/>
            <person name="Meinhardt L.W."/>
            <person name="Bailey B.A."/>
        </authorList>
    </citation>
    <scope>NUCLEOTIDE SEQUENCE [LARGE SCALE GENOMIC DNA]</scope>
    <source>
        <strain evidence="2">zdho120</strain>
    </source>
</reference>
<organism evidence="1 2">
    <name type="scientific">Phytophthora megakarya</name>
    <dbReference type="NCBI Taxonomy" id="4795"/>
    <lineage>
        <taxon>Eukaryota</taxon>
        <taxon>Sar</taxon>
        <taxon>Stramenopiles</taxon>
        <taxon>Oomycota</taxon>
        <taxon>Peronosporomycetes</taxon>
        <taxon>Peronosporales</taxon>
        <taxon>Peronosporaceae</taxon>
        <taxon>Phytophthora</taxon>
    </lineage>
</organism>
<dbReference type="PANTHER" id="PTHR35606">
    <property type="entry name" value="CELLULOSE-BINDING FAMILY II PROTEIN"/>
    <property type="match status" value="1"/>
</dbReference>
<feature type="non-terminal residue" evidence="1">
    <location>
        <position position="123"/>
    </location>
</feature>
<evidence type="ECO:0000313" key="2">
    <source>
        <dbReference type="Proteomes" id="UP000198211"/>
    </source>
</evidence>
<protein>
    <submittedName>
        <fullName evidence="1">Neutral zinc metallopeptidase</fullName>
    </submittedName>
</protein>
<accession>A0A225UTT7</accession>
<gene>
    <name evidence="1" type="ORF">PHMEG_00033426</name>
</gene>
<dbReference type="PANTHER" id="PTHR35606:SF4">
    <property type="entry name" value="CELLULOSE-BINDING FAMILY II PROTEIN"/>
    <property type="match status" value="1"/>
</dbReference>
<dbReference type="Proteomes" id="UP000198211">
    <property type="component" value="Unassembled WGS sequence"/>
</dbReference>
<sequence length="123" mass="14220">MSKYVPSFNNFIFDQLVTNKGSLNYCVRWDSTDKLSKADASKFEAMLNRQFKAWNKWLIGYDCWPYEEIDVKIVGWATKDASLFEWSDDSLGTIYTSDKDDDGIPKCPDACYKHQDQSKSSDT</sequence>
<name>A0A225UTT7_9STRA</name>
<dbReference type="EMBL" id="NBNE01011786">
    <property type="protein sequence ID" value="OWY96331.1"/>
    <property type="molecule type" value="Genomic_DNA"/>
</dbReference>
<dbReference type="STRING" id="4795.A0A225UTT7"/>